<evidence type="ECO:0000313" key="3">
    <source>
        <dbReference type="Proteomes" id="UP001232063"/>
    </source>
</evidence>
<comment type="caution">
    <text evidence="2">The sequence shown here is derived from an EMBL/GenBank/DDBJ whole genome shotgun (WGS) entry which is preliminary data.</text>
</comment>
<dbReference type="Gene3D" id="3.40.960.10">
    <property type="entry name" value="VSR Endonuclease"/>
    <property type="match status" value="1"/>
</dbReference>
<dbReference type="Pfam" id="PF04480">
    <property type="entry name" value="DUF559"/>
    <property type="match status" value="1"/>
</dbReference>
<keyword evidence="3" id="KW-1185">Reference proteome</keyword>
<dbReference type="InterPro" id="IPR047216">
    <property type="entry name" value="Endonuclease_DUF559_bact"/>
</dbReference>
<dbReference type="SUPFAM" id="SSF52980">
    <property type="entry name" value="Restriction endonuclease-like"/>
    <property type="match status" value="1"/>
</dbReference>
<dbReference type="InterPro" id="IPR011335">
    <property type="entry name" value="Restrct_endonuc-II-like"/>
</dbReference>
<accession>A0AAE3UIG3</accession>
<protein>
    <submittedName>
        <fullName evidence="2">DUF559 domain-containing protein</fullName>
    </submittedName>
</protein>
<dbReference type="RefSeq" id="WP_314514304.1">
    <property type="nucleotide sequence ID" value="NZ_JASJOU010000009.1"/>
</dbReference>
<dbReference type="InterPro" id="IPR007569">
    <property type="entry name" value="DUF559"/>
</dbReference>
<sequence length="120" mass="14048">MDESNKLPFNPALQELTQYLRDFSSNAEIVLWNRIKDKQLGVDFSWQHPIGDFVFTFFCKEKRLAIEIESDAHTHPDAYFSSVQKQEALKDYNIRVIQLREEDIVKDVEKAVKLIKSSLT</sequence>
<evidence type="ECO:0000313" key="2">
    <source>
        <dbReference type="EMBL" id="MDJ1503688.1"/>
    </source>
</evidence>
<dbReference type="AlphaFoldDB" id="A0AAE3UIG3"/>
<dbReference type="Proteomes" id="UP001232063">
    <property type="component" value="Unassembled WGS sequence"/>
</dbReference>
<organism evidence="2 3">
    <name type="scientific">Xanthocytophaga agilis</name>
    <dbReference type="NCBI Taxonomy" id="3048010"/>
    <lineage>
        <taxon>Bacteria</taxon>
        <taxon>Pseudomonadati</taxon>
        <taxon>Bacteroidota</taxon>
        <taxon>Cytophagia</taxon>
        <taxon>Cytophagales</taxon>
        <taxon>Rhodocytophagaceae</taxon>
        <taxon>Xanthocytophaga</taxon>
    </lineage>
</organism>
<dbReference type="PANTHER" id="PTHR38590:SF1">
    <property type="entry name" value="BLL0828 PROTEIN"/>
    <property type="match status" value="1"/>
</dbReference>
<reference evidence="2" key="1">
    <citation type="submission" date="2023-05" db="EMBL/GenBank/DDBJ databases">
        <authorList>
            <person name="Zhang X."/>
        </authorList>
    </citation>
    <scope>NUCLEOTIDE SEQUENCE</scope>
    <source>
        <strain evidence="2">BD1B2-1</strain>
    </source>
</reference>
<proteinExistence type="predicted"/>
<dbReference type="PANTHER" id="PTHR38590">
    <property type="entry name" value="BLL0828 PROTEIN"/>
    <property type="match status" value="1"/>
</dbReference>
<name>A0AAE3UIG3_9BACT</name>
<evidence type="ECO:0000259" key="1">
    <source>
        <dbReference type="Pfam" id="PF04480"/>
    </source>
</evidence>
<feature type="domain" description="DUF559" evidence="1">
    <location>
        <begin position="15"/>
        <end position="119"/>
    </location>
</feature>
<gene>
    <name evidence="2" type="ORF">QNI22_23700</name>
</gene>
<dbReference type="EMBL" id="JASJOU010000009">
    <property type="protein sequence ID" value="MDJ1503688.1"/>
    <property type="molecule type" value="Genomic_DNA"/>
</dbReference>